<dbReference type="GO" id="GO:0006289">
    <property type="term" value="P:nucleotide-excision repair"/>
    <property type="evidence" value="ECO:0007669"/>
    <property type="project" value="InterPro"/>
</dbReference>
<evidence type="ECO:0000259" key="6">
    <source>
        <dbReference type="PROSITE" id="PS50151"/>
    </source>
</evidence>
<dbReference type="PANTHER" id="PTHR30562:SF1">
    <property type="entry name" value="UVRABC SYSTEM PROTEIN C"/>
    <property type="match status" value="1"/>
</dbReference>
<dbReference type="SUPFAM" id="SSF47781">
    <property type="entry name" value="RuvA domain 2-like"/>
    <property type="match status" value="1"/>
</dbReference>
<dbReference type="PROSITE" id="PS50164">
    <property type="entry name" value="GIY_YIG"/>
    <property type="match status" value="1"/>
</dbReference>
<dbReference type="SUPFAM" id="SSF46600">
    <property type="entry name" value="C-terminal UvrC-binding domain of UvrB"/>
    <property type="match status" value="1"/>
</dbReference>
<keyword evidence="5" id="KW-0234">DNA repair</keyword>
<dbReference type="InterPro" id="IPR001943">
    <property type="entry name" value="UVR_dom"/>
</dbReference>
<evidence type="ECO:0000259" key="7">
    <source>
        <dbReference type="PROSITE" id="PS50164"/>
    </source>
</evidence>
<dbReference type="InterPro" id="IPR036876">
    <property type="entry name" value="UVR_dom_sf"/>
</dbReference>
<dbReference type="InterPro" id="IPR010994">
    <property type="entry name" value="RuvA_2-like"/>
</dbReference>
<name>A0A3B0V3C8_9ZZZZ</name>
<accession>A0A3B0V3C8</accession>
<sequence>MAYTPPENIQNLLKKLPIKPGVYLHKDKHDTIIYVGKAINLRSRVRSYFHKNVDSVKTQRLRRDIRDIEIITTESELEALLLENTLIKKHRPKYNVRLKDDKRYPYIKVHWADPYPKVTVTRRMKRDKSRYFGPYTSVWAVHQTLDMLRKIFPYLTCDRAINGQDERACLYFDIKLCNGPCIGAVDQQQYRAMIQSLMDFLGGKSDHIVKDVQAKMAHASEALNFEKAAEYRDQLKAINMIVSKQKVISAANADQDVIAFAREQGEACVQVFFIRYGKLIGREYFMLEGTEDESDETVLSEFVTQFYEDAAHIPREVLLPNQVSEALVIEEWLRRKRSTKVTIQVPRRGKKKELVEMVKSNAQDTLATMRHQWAADRSKHVTAIAELHEALKLPTPPSRIECYDISHTQGTQTVASMVVFVQGAPRKSDYRRFNIRTVGNDDYGAMKEVLTRRFERYKESFAGELHDLNQIGKQKKETAWSLLPDLLIVDGGKGQLAMAMDVLRQFGLENEVPLAGLAKQEEELFVPGQSASILLPRRSEGLYLVQRVRDEAHRFANAGHRKRRAKAGVASILDGVPGVGPKRRKLLLVHFGSLDDIRKATMEEIASVPGIPVEVAEAVKAHLA</sequence>
<dbReference type="EMBL" id="UOEU01000350">
    <property type="protein sequence ID" value="VAW32377.1"/>
    <property type="molecule type" value="Genomic_DNA"/>
</dbReference>
<feature type="domain" description="UvrC family homology region profile" evidence="8">
    <location>
        <begin position="257"/>
        <end position="503"/>
    </location>
</feature>
<dbReference type="NCBIfam" id="TIGR00194">
    <property type="entry name" value="uvrC"/>
    <property type="match status" value="1"/>
</dbReference>
<dbReference type="PROSITE" id="PS50151">
    <property type="entry name" value="UVR"/>
    <property type="match status" value="1"/>
</dbReference>
<dbReference type="SMART" id="SM00465">
    <property type="entry name" value="GIYc"/>
    <property type="match status" value="1"/>
</dbReference>
<evidence type="ECO:0000256" key="4">
    <source>
        <dbReference type="ARBA" id="ARBA00022881"/>
    </source>
</evidence>
<dbReference type="InterPro" id="IPR038476">
    <property type="entry name" value="UvrC_RNase_H_dom_sf"/>
</dbReference>
<dbReference type="InterPro" id="IPR004791">
    <property type="entry name" value="UvrC"/>
</dbReference>
<dbReference type="Gene3D" id="4.10.860.10">
    <property type="entry name" value="UVR domain"/>
    <property type="match status" value="1"/>
</dbReference>
<dbReference type="Pfam" id="PF14520">
    <property type="entry name" value="HHH_5"/>
    <property type="match status" value="1"/>
</dbReference>
<dbReference type="GO" id="GO:0009380">
    <property type="term" value="C:excinuclease repair complex"/>
    <property type="evidence" value="ECO:0007669"/>
    <property type="project" value="InterPro"/>
</dbReference>
<keyword evidence="1" id="KW-0963">Cytoplasm</keyword>
<gene>
    <name evidence="9" type="ORF">MNBD_CHLOROFLEXI01-720</name>
</gene>
<dbReference type="PANTHER" id="PTHR30562">
    <property type="entry name" value="UVRC/OXIDOREDUCTASE"/>
    <property type="match status" value="1"/>
</dbReference>
<dbReference type="InterPro" id="IPR001162">
    <property type="entry name" value="UvrC_RNase_H_dom"/>
</dbReference>
<dbReference type="GO" id="GO:0009381">
    <property type="term" value="F:excinuclease ABC activity"/>
    <property type="evidence" value="ECO:0007669"/>
    <property type="project" value="InterPro"/>
</dbReference>
<dbReference type="InterPro" id="IPR035901">
    <property type="entry name" value="GIY-YIG_endonuc_sf"/>
</dbReference>
<dbReference type="Pfam" id="PF01541">
    <property type="entry name" value="GIY-YIG"/>
    <property type="match status" value="1"/>
</dbReference>
<keyword evidence="2" id="KW-0227">DNA damage</keyword>
<protein>
    <submittedName>
        <fullName evidence="9">Excinuclease ABC subunit C</fullName>
    </submittedName>
</protein>
<evidence type="ECO:0000256" key="5">
    <source>
        <dbReference type="ARBA" id="ARBA00023204"/>
    </source>
</evidence>
<dbReference type="Pfam" id="PF22920">
    <property type="entry name" value="UvrC_RNaseH"/>
    <property type="match status" value="1"/>
</dbReference>
<proteinExistence type="inferred from homology"/>
<keyword evidence="3" id="KW-0228">DNA excision</keyword>
<dbReference type="Pfam" id="PF02151">
    <property type="entry name" value="UVR"/>
    <property type="match status" value="1"/>
</dbReference>
<dbReference type="InterPro" id="IPR000305">
    <property type="entry name" value="GIY-YIG_endonuc"/>
</dbReference>
<feature type="domain" description="GIY-YIG" evidence="7">
    <location>
        <begin position="18"/>
        <end position="96"/>
    </location>
</feature>
<dbReference type="InterPro" id="IPR047296">
    <property type="entry name" value="GIY-YIG_UvrC_Cho"/>
</dbReference>
<evidence type="ECO:0000313" key="9">
    <source>
        <dbReference type="EMBL" id="VAW32377.1"/>
    </source>
</evidence>
<dbReference type="Gene3D" id="1.10.150.20">
    <property type="entry name" value="5' to 3' exonuclease, C-terminal subdomain"/>
    <property type="match status" value="1"/>
</dbReference>
<reference evidence="9" key="1">
    <citation type="submission" date="2018-06" db="EMBL/GenBank/DDBJ databases">
        <authorList>
            <person name="Zhirakovskaya E."/>
        </authorList>
    </citation>
    <scope>NUCLEOTIDE SEQUENCE</scope>
</reference>
<dbReference type="HAMAP" id="MF_00203">
    <property type="entry name" value="UvrC"/>
    <property type="match status" value="1"/>
</dbReference>
<dbReference type="AlphaFoldDB" id="A0A3B0V3C8"/>
<evidence type="ECO:0000256" key="2">
    <source>
        <dbReference type="ARBA" id="ARBA00022763"/>
    </source>
</evidence>
<evidence type="ECO:0000256" key="3">
    <source>
        <dbReference type="ARBA" id="ARBA00022769"/>
    </source>
</evidence>
<dbReference type="FunFam" id="3.40.1440.10:FF:000001">
    <property type="entry name" value="UvrABC system protein C"/>
    <property type="match status" value="1"/>
</dbReference>
<evidence type="ECO:0000259" key="8">
    <source>
        <dbReference type="PROSITE" id="PS50165"/>
    </source>
</evidence>
<dbReference type="Gene3D" id="3.30.420.340">
    <property type="entry name" value="UvrC, RNAse H endonuclease domain"/>
    <property type="match status" value="1"/>
</dbReference>
<dbReference type="SUPFAM" id="SSF82771">
    <property type="entry name" value="GIY-YIG endonuclease"/>
    <property type="match status" value="1"/>
</dbReference>
<dbReference type="InterPro" id="IPR050066">
    <property type="entry name" value="UvrABC_protein_C"/>
</dbReference>
<dbReference type="CDD" id="cd10434">
    <property type="entry name" value="GIY-YIG_UvrC_Cho"/>
    <property type="match status" value="1"/>
</dbReference>
<dbReference type="PROSITE" id="PS50165">
    <property type="entry name" value="UVRC"/>
    <property type="match status" value="1"/>
</dbReference>
<dbReference type="NCBIfam" id="NF001824">
    <property type="entry name" value="PRK00558.1-5"/>
    <property type="match status" value="1"/>
</dbReference>
<dbReference type="Gene3D" id="3.40.1440.10">
    <property type="entry name" value="GIY-YIG endonuclease"/>
    <property type="match status" value="1"/>
</dbReference>
<organism evidence="9">
    <name type="scientific">hydrothermal vent metagenome</name>
    <dbReference type="NCBI Taxonomy" id="652676"/>
    <lineage>
        <taxon>unclassified sequences</taxon>
        <taxon>metagenomes</taxon>
        <taxon>ecological metagenomes</taxon>
    </lineage>
</organism>
<evidence type="ECO:0000256" key="1">
    <source>
        <dbReference type="ARBA" id="ARBA00022490"/>
    </source>
</evidence>
<keyword evidence="4" id="KW-0267">Excision nuclease</keyword>
<dbReference type="Pfam" id="PF08459">
    <property type="entry name" value="UvrC_RNaseH_dom"/>
    <property type="match status" value="1"/>
</dbReference>
<feature type="domain" description="UVR" evidence="6">
    <location>
        <begin position="206"/>
        <end position="241"/>
    </location>
</feature>